<comment type="caution">
    <text evidence="3">The sequence shown here is derived from an EMBL/GenBank/DDBJ whole genome shotgun (WGS) entry which is preliminary data.</text>
</comment>
<feature type="compositionally biased region" description="Low complexity" evidence="2">
    <location>
        <begin position="296"/>
        <end position="315"/>
    </location>
</feature>
<feature type="coiled-coil region" evidence="1">
    <location>
        <begin position="217"/>
        <end position="251"/>
    </location>
</feature>
<feature type="compositionally biased region" description="Low complexity" evidence="2">
    <location>
        <begin position="1"/>
        <end position="13"/>
    </location>
</feature>
<accession>A0A813JKK7</accession>
<evidence type="ECO:0000313" key="3">
    <source>
        <dbReference type="EMBL" id="CAE8683885.1"/>
    </source>
</evidence>
<keyword evidence="1" id="KW-0175">Coiled coil</keyword>
<feature type="compositionally biased region" description="Polar residues" evidence="2">
    <location>
        <begin position="434"/>
        <end position="443"/>
    </location>
</feature>
<feature type="compositionally biased region" description="Basic and acidic residues" evidence="2">
    <location>
        <begin position="608"/>
        <end position="622"/>
    </location>
</feature>
<feature type="region of interest" description="Disordered" evidence="2">
    <location>
        <begin position="134"/>
        <end position="170"/>
    </location>
</feature>
<dbReference type="EMBL" id="CAJNNW010026239">
    <property type="protein sequence ID" value="CAE8683885.1"/>
    <property type="molecule type" value="Genomic_DNA"/>
</dbReference>
<feature type="compositionally biased region" description="Polar residues" evidence="2">
    <location>
        <begin position="330"/>
        <end position="345"/>
    </location>
</feature>
<dbReference type="Proteomes" id="UP000626109">
    <property type="component" value="Unassembled WGS sequence"/>
</dbReference>
<evidence type="ECO:0000256" key="2">
    <source>
        <dbReference type="SAM" id="MobiDB-lite"/>
    </source>
</evidence>
<proteinExistence type="predicted"/>
<reference evidence="3" key="1">
    <citation type="submission" date="2021-02" db="EMBL/GenBank/DDBJ databases">
        <authorList>
            <person name="Dougan E. K."/>
            <person name="Rhodes N."/>
            <person name="Thang M."/>
            <person name="Chan C."/>
        </authorList>
    </citation>
    <scope>NUCLEOTIDE SEQUENCE</scope>
</reference>
<feature type="region of interest" description="Disordered" evidence="2">
    <location>
        <begin position="424"/>
        <end position="474"/>
    </location>
</feature>
<organism evidence="3 4">
    <name type="scientific">Polarella glacialis</name>
    <name type="common">Dinoflagellate</name>
    <dbReference type="NCBI Taxonomy" id="89957"/>
    <lineage>
        <taxon>Eukaryota</taxon>
        <taxon>Sar</taxon>
        <taxon>Alveolata</taxon>
        <taxon>Dinophyceae</taxon>
        <taxon>Suessiales</taxon>
        <taxon>Suessiaceae</taxon>
        <taxon>Polarella</taxon>
    </lineage>
</organism>
<dbReference type="AlphaFoldDB" id="A0A813JKK7"/>
<evidence type="ECO:0000313" key="4">
    <source>
        <dbReference type="Proteomes" id="UP000626109"/>
    </source>
</evidence>
<protein>
    <submittedName>
        <fullName evidence="3">Uncharacterized protein</fullName>
    </submittedName>
</protein>
<sequence length="654" mass="70003">MAPSSAASAKPSKQGLTEKAAGLCIIPPGELPPKDGAEDPLSDTSSKQGEDNAQGAVAAVIDKILEYGGQILYERWQIRMMRRIATANAVETTCTHLDMCFVPHGTTPAEDQDFDLESEPLPGRTDIWARMVLETRKSPEPPRRERGDSESQSSGTAYSTRRLMRRPGNKRTALDATMLQKRSNTGSSHVPDPRMVPWQERRHVSSIAEEVNRKLWADKAALRIKDQELQAALAQEEINEARKRLEMVQESLGDVKPCAFDSAGNQLTVDFPNPDRLPNLQANLQYELARIHGKSAHTSAAGDSSSASSATGDAAPLSPSTARRGRREAVSQQDLSKTMRLPTSPSRERVHKFTDSFVRLDDIQPPIAETIALQPGVVLECRGRTTVGQSSPVRGEPMAWKDYVAQAEGWHPFVHGAKKKIGLASTAAGREGDTSSPSQQGVPTSPLVGRSDSVYSLSQPPVSPPARSGQQSLAWGEMVSPSAAASTMKNGLSVGASLAAATKDGRGYVLPESLPVRPVSAATGPPPASAPAEPAPGVLASRAAAYANAAFGALRSQPRQPRQKVALLGGCYGAVQAVPQPPLGATMGHGLMRTQTTDNSKGDFFYPHEKKAPPRQACHEQPRQGNWRPMKRASSAGSLRPRSACSGYAGRAWA</sequence>
<gene>
    <name evidence="3" type="ORF">PGLA2088_LOCUS23681</name>
</gene>
<feature type="region of interest" description="Disordered" evidence="2">
    <location>
        <begin position="1"/>
        <end position="53"/>
    </location>
</feature>
<evidence type="ECO:0000256" key="1">
    <source>
        <dbReference type="SAM" id="Coils"/>
    </source>
</evidence>
<feature type="region of interest" description="Disordered" evidence="2">
    <location>
        <begin position="608"/>
        <end position="654"/>
    </location>
</feature>
<feature type="compositionally biased region" description="Polar residues" evidence="2">
    <location>
        <begin position="150"/>
        <end position="159"/>
    </location>
</feature>
<feature type="region of interest" description="Disordered" evidence="2">
    <location>
        <begin position="295"/>
        <end position="348"/>
    </location>
</feature>
<feature type="compositionally biased region" description="Basic and acidic residues" evidence="2">
    <location>
        <begin position="134"/>
        <end position="149"/>
    </location>
</feature>
<name>A0A813JKK7_POLGL</name>